<dbReference type="EMBL" id="LT599584">
    <property type="protein sequence ID" value="SBW84574.1"/>
    <property type="molecule type" value="Genomic_DNA"/>
</dbReference>
<reference evidence="2" key="1">
    <citation type="submission" date="2016-07" db="EMBL/GenBank/DDBJ databases">
        <authorList>
            <person name="Florea S."/>
            <person name="Webb J.S."/>
            <person name="Jaromczyk J."/>
            <person name="Schardl C.L."/>
        </authorList>
    </citation>
    <scope>NUCLEOTIDE SEQUENCE [LARGE SCALE GENOMIC DNA]</scope>
    <source>
        <strain evidence="2">1YdBTEX2</strain>
    </source>
</reference>
<organism evidence="1 2">
    <name type="scientific">Pseudomonas veronii 1YdBTEX2</name>
    <dbReference type="NCBI Taxonomy" id="1295141"/>
    <lineage>
        <taxon>Bacteria</taxon>
        <taxon>Pseudomonadati</taxon>
        <taxon>Pseudomonadota</taxon>
        <taxon>Gammaproteobacteria</taxon>
        <taxon>Pseudomonadales</taxon>
        <taxon>Pseudomonadaceae</taxon>
        <taxon>Pseudomonas</taxon>
    </lineage>
</organism>
<protein>
    <submittedName>
        <fullName evidence="1">Uncharacterized protein</fullName>
    </submittedName>
</protein>
<accession>A0A1D3K881</accession>
<gene>
    <name evidence="1" type="ORF">PVE_R2G0548</name>
</gene>
<proteinExistence type="predicted"/>
<dbReference type="AlphaFoldDB" id="A0A1D3K881"/>
<evidence type="ECO:0000313" key="2">
    <source>
        <dbReference type="Proteomes" id="UP000245431"/>
    </source>
</evidence>
<dbReference type="SUPFAM" id="SSF52540">
    <property type="entry name" value="P-loop containing nucleoside triphosphate hydrolases"/>
    <property type="match status" value="1"/>
</dbReference>
<sequence length="239" mass="26405">MFYEDIKAAMLSGKLKVGISPLNSISYRDQISIEAPGLLSIKAKFLTKADRLALVNLVKQTTGDAARELKTSTVQQWLEERKAMLLTGKAASGKTTFLQAALPSAVYLNGLTSDWSNANWFWYQLSKDPHLPVVIDEPKAFPVLVLAEILKIIKDQSRGYVLVTQAESGSGFNELWQSMTTAPVGFLGYPQIDPNFVWVKLQRSREITTAMWVGKIVDDDCTEFDGNSRGTGPLSLTSQ</sequence>
<name>A0A1D3K881_PSEVE</name>
<dbReference type="Proteomes" id="UP000245431">
    <property type="component" value="Chromosome PVE_r2"/>
</dbReference>
<dbReference type="InterPro" id="IPR027417">
    <property type="entry name" value="P-loop_NTPase"/>
</dbReference>
<evidence type="ECO:0000313" key="1">
    <source>
        <dbReference type="EMBL" id="SBW84574.1"/>
    </source>
</evidence>